<feature type="transmembrane region" description="Helical" evidence="8">
    <location>
        <begin position="102"/>
        <end position="127"/>
    </location>
</feature>
<dbReference type="EMBL" id="WEKV01000021">
    <property type="protein sequence ID" value="KAB7781967.1"/>
    <property type="molecule type" value="Genomic_DNA"/>
</dbReference>
<keyword evidence="3" id="KW-0813">Transport</keyword>
<comment type="caution">
    <text evidence="9">The sequence shown here is derived from an EMBL/GenBank/DDBJ whole genome shotgun (WGS) entry which is preliminary data.</text>
</comment>
<keyword evidence="7 8" id="KW-0472">Membrane</keyword>
<evidence type="ECO:0000256" key="6">
    <source>
        <dbReference type="ARBA" id="ARBA00022989"/>
    </source>
</evidence>
<dbReference type="RefSeq" id="WP_152279139.1">
    <property type="nucleotide sequence ID" value="NZ_WEKV01000021.1"/>
</dbReference>
<dbReference type="InterPro" id="IPR006042">
    <property type="entry name" value="Xan_ur_permease"/>
</dbReference>
<comment type="subcellular location">
    <subcellularLocation>
        <location evidence="1">Cell membrane</location>
        <topology evidence="1">Multi-pass membrane protein</topology>
    </subcellularLocation>
</comment>
<evidence type="ECO:0000256" key="4">
    <source>
        <dbReference type="ARBA" id="ARBA00022475"/>
    </source>
</evidence>
<feature type="transmembrane region" description="Helical" evidence="8">
    <location>
        <begin position="139"/>
        <end position="159"/>
    </location>
</feature>
<dbReference type="AlphaFoldDB" id="A0A833J1N0"/>
<feature type="transmembrane region" description="Helical" evidence="8">
    <location>
        <begin position="345"/>
        <end position="365"/>
    </location>
</feature>
<dbReference type="NCBIfam" id="NF037981">
    <property type="entry name" value="NCS2_1"/>
    <property type="match status" value="1"/>
</dbReference>
<evidence type="ECO:0000256" key="7">
    <source>
        <dbReference type="ARBA" id="ARBA00023136"/>
    </source>
</evidence>
<dbReference type="NCBIfam" id="TIGR03173">
    <property type="entry name" value="pbuX"/>
    <property type="match status" value="1"/>
</dbReference>
<feature type="transmembrane region" description="Helical" evidence="8">
    <location>
        <begin position="193"/>
        <end position="215"/>
    </location>
</feature>
<keyword evidence="4" id="KW-1003">Cell membrane</keyword>
<dbReference type="PANTHER" id="PTHR42810">
    <property type="entry name" value="PURINE PERMEASE C1399.01C-RELATED"/>
    <property type="match status" value="1"/>
</dbReference>
<keyword evidence="5 8" id="KW-0812">Transmembrane</keyword>
<dbReference type="Proteomes" id="UP000469949">
    <property type="component" value="Unassembled WGS sequence"/>
</dbReference>
<organism evidence="9 10">
    <name type="scientific">Methylorubrum populi</name>
    <dbReference type="NCBI Taxonomy" id="223967"/>
    <lineage>
        <taxon>Bacteria</taxon>
        <taxon>Pseudomonadati</taxon>
        <taxon>Pseudomonadota</taxon>
        <taxon>Alphaproteobacteria</taxon>
        <taxon>Hyphomicrobiales</taxon>
        <taxon>Methylobacteriaceae</taxon>
        <taxon>Methylorubrum</taxon>
    </lineage>
</organism>
<dbReference type="GO" id="GO:0005886">
    <property type="term" value="C:plasma membrane"/>
    <property type="evidence" value="ECO:0007669"/>
    <property type="project" value="UniProtKB-SubCell"/>
</dbReference>
<dbReference type="InterPro" id="IPR017588">
    <property type="entry name" value="UacT-like"/>
</dbReference>
<feature type="transmembrane region" description="Helical" evidence="8">
    <location>
        <begin position="165"/>
        <end position="186"/>
    </location>
</feature>
<proteinExistence type="inferred from homology"/>
<dbReference type="NCBIfam" id="TIGR00801">
    <property type="entry name" value="ncs2"/>
    <property type="match status" value="1"/>
</dbReference>
<feature type="transmembrane region" description="Helical" evidence="8">
    <location>
        <begin position="12"/>
        <end position="36"/>
    </location>
</feature>
<name>A0A833J1N0_9HYPH</name>
<gene>
    <name evidence="9" type="ORF">F8B43_5576</name>
</gene>
<dbReference type="PANTHER" id="PTHR42810:SF4">
    <property type="entry name" value="URIC ACID TRANSPORTER UACT"/>
    <property type="match status" value="1"/>
</dbReference>
<evidence type="ECO:0000256" key="3">
    <source>
        <dbReference type="ARBA" id="ARBA00022448"/>
    </source>
</evidence>
<evidence type="ECO:0000256" key="5">
    <source>
        <dbReference type="ARBA" id="ARBA00022692"/>
    </source>
</evidence>
<dbReference type="Pfam" id="PF00860">
    <property type="entry name" value="Xan_ur_permease"/>
    <property type="match status" value="1"/>
</dbReference>
<sequence>MHTRSSDQLPRTAPLIVLGCQHVLVMYAGAIAIPLVLGAALGLPKEQIAFLINADLFASGIATIIQAVGIGPFGVRLPVMMGVTFTAMGPMIAIGMDPNLGLLGIYGATIAAGIVGIIVAPVVGKLLRFFPPVVTGTEIMAVGLSLMGVAAAWSAGGFGNPDFGNPLYLCIAAVVLLSIVLLLRFARGFLNSIAVLLGLLIGFALSGSLGLVSLAEVRDAPWFGVVVPFHFGMPAFSFWSVAAMCIVMFVTFIESTGMFLALGEIVGDPVDEKDLVKGFRADGLGTLVGGIFNTFPHTSYAQNIGLVSVTGVKSRWVCAVAGVILLLLALFPKVAIVVASIPPCVLGGAGVVMFGVVTASGIGVLSRVDFKATGNLYIVAISLGLGMIPVVSPKFFSKFPHDLAPVLESPVLLTALSAIVLNIFFNGVGSSAETAEELRLATKEAEAA</sequence>
<feature type="transmembrane region" description="Helical" evidence="8">
    <location>
        <begin position="77"/>
        <end position="96"/>
    </location>
</feature>
<evidence type="ECO:0000313" key="9">
    <source>
        <dbReference type="EMBL" id="KAB7781967.1"/>
    </source>
</evidence>
<evidence type="ECO:0000256" key="2">
    <source>
        <dbReference type="ARBA" id="ARBA00008821"/>
    </source>
</evidence>
<evidence type="ECO:0000256" key="1">
    <source>
        <dbReference type="ARBA" id="ARBA00004651"/>
    </source>
</evidence>
<feature type="transmembrane region" description="Helical" evidence="8">
    <location>
        <begin position="372"/>
        <end position="391"/>
    </location>
</feature>
<reference evidence="9 10" key="1">
    <citation type="submission" date="2019-10" db="EMBL/GenBank/DDBJ databases">
        <title>Draft Genome Sequence of the Caffeine Degrading Methylotroph Methylorubrum populi PINKEL.</title>
        <authorList>
            <person name="Dawson S.C."/>
            <person name="Zhang X."/>
            <person name="Wright M.E."/>
            <person name="Sharma G."/>
            <person name="Langner J.T."/>
            <person name="Ditty J.L."/>
            <person name="Subuyuj G.A."/>
        </authorList>
    </citation>
    <scope>NUCLEOTIDE SEQUENCE [LARGE SCALE GENOMIC DNA]</scope>
    <source>
        <strain evidence="9 10">Pinkel</strain>
    </source>
</reference>
<feature type="transmembrane region" description="Helical" evidence="8">
    <location>
        <begin position="316"/>
        <end position="339"/>
    </location>
</feature>
<keyword evidence="6 8" id="KW-1133">Transmembrane helix</keyword>
<evidence type="ECO:0000313" key="10">
    <source>
        <dbReference type="Proteomes" id="UP000469949"/>
    </source>
</evidence>
<feature type="transmembrane region" description="Helical" evidence="8">
    <location>
        <begin position="48"/>
        <end position="70"/>
    </location>
</feature>
<accession>A0A833J1N0</accession>
<dbReference type="InterPro" id="IPR006043">
    <property type="entry name" value="NCS2"/>
</dbReference>
<feature type="transmembrane region" description="Helical" evidence="8">
    <location>
        <begin position="235"/>
        <end position="253"/>
    </location>
</feature>
<comment type="similarity">
    <text evidence="2">Belongs to the nucleobase:cation symporter-2 (NCS2) (TC 2.A.40) family.</text>
</comment>
<feature type="transmembrane region" description="Helical" evidence="8">
    <location>
        <begin position="411"/>
        <end position="429"/>
    </location>
</feature>
<dbReference type="GO" id="GO:0042907">
    <property type="term" value="F:xanthine transmembrane transporter activity"/>
    <property type="evidence" value="ECO:0007669"/>
    <property type="project" value="TreeGrafter"/>
</dbReference>
<evidence type="ECO:0000256" key="8">
    <source>
        <dbReference type="SAM" id="Phobius"/>
    </source>
</evidence>
<protein>
    <submittedName>
        <fullName evidence="9">Uric acid:proton symporter UacT</fullName>
    </submittedName>
</protein>